<dbReference type="InterPro" id="IPR011707">
    <property type="entry name" value="Cu-oxidase-like_N"/>
</dbReference>
<evidence type="ECO:0000259" key="1">
    <source>
        <dbReference type="Pfam" id="PF07732"/>
    </source>
</evidence>
<keyword evidence="3" id="KW-1185">Reference proteome</keyword>
<dbReference type="Proteomes" id="UP001431131">
    <property type="component" value="Unassembled WGS sequence"/>
</dbReference>
<evidence type="ECO:0000313" key="2">
    <source>
        <dbReference type="EMBL" id="MCH1624572.1"/>
    </source>
</evidence>
<evidence type="ECO:0000313" key="3">
    <source>
        <dbReference type="Proteomes" id="UP001431131"/>
    </source>
</evidence>
<sequence length="73" mass="8652">MEEFIQKLHRDLKLTTLWGYNRQFPKPTIDCNQGELVRVKWENNLHDKHMIPVDTSIFHGDHIPNLGSPTFRP</sequence>
<gene>
    <name evidence="2" type="ORF">MJG50_04470</name>
</gene>
<dbReference type="RefSeq" id="WP_240253309.1">
    <property type="nucleotide sequence ID" value="NZ_JAKTTI010000004.1"/>
</dbReference>
<reference evidence="2" key="1">
    <citation type="submission" date="2022-02" db="EMBL/GenBank/DDBJ databases">
        <title>Fredinandcohnia quinoae sp. nov. isolated from Chenopodium quinoa seeds.</title>
        <authorList>
            <person name="Saati-Santamaria Z."/>
            <person name="Flores-Felix J.D."/>
            <person name="Igual J.M."/>
            <person name="Velazquez E."/>
            <person name="Garcia-Fraile P."/>
            <person name="Martinez-Molina E."/>
        </authorList>
    </citation>
    <scope>NUCLEOTIDE SEQUENCE</scope>
    <source>
        <strain evidence="2">SECRCQ15</strain>
    </source>
</reference>
<comment type="caution">
    <text evidence="2">The sequence shown here is derived from an EMBL/GenBank/DDBJ whole genome shotgun (WGS) entry which is preliminary data.</text>
</comment>
<proteinExistence type="predicted"/>
<accession>A0AAW5DVA5</accession>
<protein>
    <submittedName>
        <fullName evidence="2">Multicopper oxidase domain-containing protein</fullName>
    </submittedName>
</protein>
<dbReference type="InterPro" id="IPR008972">
    <property type="entry name" value="Cupredoxin"/>
</dbReference>
<organism evidence="2 3">
    <name type="scientific">Fredinandcohnia quinoae</name>
    <dbReference type="NCBI Taxonomy" id="2918902"/>
    <lineage>
        <taxon>Bacteria</taxon>
        <taxon>Bacillati</taxon>
        <taxon>Bacillota</taxon>
        <taxon>Bacilli</taxon>
        <taxon>Bacillales</taxon>
        <taxon>Bacillaceae</taxon>
        <taxon>Fredinandcohnia</taxon>
    </lineage>
</organism>
<dbReference type="Pfam" id="PF07732">
    <property type="entry name" value="Cu-oxidase_3"/>
    <property type="match status" value="1"/>
</dbReference>
<feature type="domain" description="Plastocyanin-like" evidence="1">
    <location>
        <begin position="13"/>
        <end position="51"/>
    </location>
</feature>
<dbReference type="SUPFAM" id="SSF49503">
    <property type="entry name" value="Cupredoxins"/>
    <property type="match status" value="1"/>
</dbReference>
<dbReference type="EMBL" id="JAKTTI010000004">
    <property type="protein sequence ID" value="MCH1624572.1"/>
    <property type="molecule type" value="Genomic_DNA"/>
</dbReference>
<dbReference type="Gene3D" id="2.60.40.420">
    <property type="entry name" value="Cupredoxins - blue copper proteins"/>
    <property type="match status" value="1"/>
</dbReference>
<name>A0AAW5DVA5_9BACI</name>
<dbReference type="GO" id="GO:0005507">
    <property type="term" value="F:copper ion binding"/>
    <property type="evidence" value="ECO:0007669"/>
    <property type="project" value="InterPro"/>
</dbReference>
<dbReference type="AlphaFoldDB" id="A0AAW5DVA5"/>